<proteinExistence type="predicted"/>
<dbReference type="AlphaFoldDB" id="R6RCY4"/>
<dbReference type="Proteomes" id="UP000018142">
    <property type="component" value="Unassembled WGS sequence"/>
</dbReference>
<accession>R6RCY4</accession>
<protein>
    <submittedName>
        <fullName evidence="1">Uncharacterized protein</fullName>
    </submittedName>
</protein>
<name>R6RCY4_9FIRM</name>
<organism evidence="1 2">
    <name type="scientific">[Eubacterium] siraeum CAG:80</name>
    <dbReference type="NCBI Taxonomy" id="1263080"/>
    <lineage>
        <taxon>Bacteria</taxon>
        <taxon>Bacillati</taxon>
        <taxon>Bacillota</taxon>
        <taxon>Clostridia</taxon>
        <taxon>Eubacteriales</taxon>
        <taxon>Oscillospiraceae</taxon>
        <taxon>Oscillospiraceae incertae sedis</taxon>
    </lineage>
</organism>
<evidence type="ECO:0000313" key="2">
    <source>
        <dbReference type="Proteomes" id="UP000018142"/>
    </source>
</evidence>
<evidence type="ECO:0000313" key="1">
    <source>
        <dbReference type="EMBL" id="CDC43154.1"/>
    </source>
</evidence>
<gene>
    <name evidence="1" type="ORF">BN788_01071</name>
</gene>
<reference evidence="1" key="1">
    <citation type="submission" date="2012-11" db="EMBL/GenBank/DDBJ databases">
        <title>Dependencies among metagenomic species, viruses, plasmids and units of genetic variation.</title>
        <authorList>
            <person name="Nielsen H.B."/>
            <person name="Almeida M."/>
            <person name="Juncker A.S."/>
            <person name="Rasmussen S."/>
            <person name="Li J."/>
            <person name="Sunagawa S."/>
            <person name="Plichta D."/>
            <person name="Gautier L."/>
            <person name="Le Chatelier E."/>
            <person name="Peletier E."/>
            <person name="Bonde I."/>
            <person name="Nielsen T."/>
            <person name="Manichanh C."/>
            <person name="Arumugam M."/>
            <person name="Batto J."/>
            <person name="Santos M.B.Q.D."/>
            <person name="Blom N."/>
            <person name="Borruel N."/>
            <person name="Burgdorf K.S."/>
            <person name="Boumezbeur F."/>
            <person name="Casellas F."/>
            <person name="Dore J."/>
            <person name="Guarner F."/>
            <person name="Hansen T."/>
            <person name="Hildebrand F."/>
            <person name="Kaas R.S."/>
            <person name="Kennedy S."/>
            <person name="Kristiansen K."/>
            <person name="Kultima J.R."/>
            <person name="Leonard P."/>
            <person name="Levenez F."/>
            <person name="Lund O."/>
            <person name="Moumen B."/>
            <person name="Le Paslier D."/>
            <person name="Pons N."/>
            <person name="Pedersen O."/>
            <person name="Prifti E."/>
            <person name="Qin J."/>
            <person name="Raes J."/>
            <person name="Tap J."/>
            <person name="Tims S."/>
            <person name="Ussery D.W."/>
            <person name="Yamada T."/>
            <person name="MetaHit consortium"/>
            <person name="Renault P."/>
            <person name="Sicheritz-Ponten T."/>
            <person name="Bork P."/>
            <person name="Wang J."/>
            <person name="Brunak S."/>
            <person name="Ehrlich S.D."/>
        </authorList>
    </citation>
    <scope>NUCLEOTIDE SEQUENCE [LARGE SCALE GENOMIC DNA]</scope>
</reference>
<comment type="caution">
    <text evidence="1">The sequence shown here is derived from an EMBL/GenBank/DDBJ whole genome shotgun (WGS) entry which is preliminary data.</text>
</comment>
<sequence>MTLSDLEKYRANCELLECIDRQLGKKKVLISTQGSA</sequence>
<dbReference type="EMBL" id="CBFJ010000005">
    <property type="protein sequence ID" value="CDC43154.1"/>
    <property type="molecule type" value="Genomic_DNA"/>
</dbReference>